<keyword evidence="8" id="KW-1185">Reference proteome</keyword>
<keyword evidence="4 6" id="KW-0472">Membrane</keyword>
<feature type="transmembrane region" description="Helical" evidence="6">
    <location>
        <begin position="455"/>
        <end position="477"/>
    </location>
</feature>
<evidence type="ECO:0000313" key="7">
    <source>
        <dbReference type="EMBL" id="GAP82627.2"/>
    </source>
</evidence>
<keyword evidence="3 6" id="KW-1133">Transmembrane helix</keyword>
<evidence type="ECO:0000256" key="1">
    <source>
        <dbReference type="ARBA" id="ARBA00004141"/>
    </source>
</evidence>
<keyword evidence="2 6" id="KW-0812">Transmembrane</keyword>
<reference evidence="7" key="1">
    <citation type="submission" date="2016-03" db="EMBL/GenBank/DDBJ databases">
        <title>Draft genome sequence of Rosellinia necatrix.</title>
        <authorList>
            <person name="Kanematsu S."/>
        </authorList>
    </citation>
    <scope>NUCLEOTIDE SEQUENCE [LARGE SCALE GENOMIC DNA]</scope>
    <source>
        <strain evidence="7">W97</strain>
    </source>
</reference>
<dbReference type="AlphaFoldDB" id="A0A1S7UHI7"/>
<accession>A0A1S7UHI7</accession>
<evidence type="ECO:0000256" key="6">
    <source>
        <dbReference type="SAM" id="Phobius"/>
    </source>
</evidence>
<dbReference type="STRING" id="77044.A0A1S7UHI7"/>
<dbReference type="GO" id="GO:0016020">
    <property type="term" value="C:membrane"/>
    <property type="evidence" value="ECO:0007669"/>
    <property type="project" value="UniProtKB-SubCell"/>
</dbReference>
<protein>
    <submittedName>
        <fullName evidence="7">Uncharacterized protein</fullName>
    </submittedName>
</protein>
<feature type="transmembrane region" description="Helical" evidence="6">
    <location>
        <begin position="489"/>
        <end position="511"/>
    </location>
</feature>
<organism evidence="7">
    <name type="scientific">Rosellinia necatrix</name>
    <name type="common">White root-rot fungus</name>
    <dbReference type="NCBI Taxonomy" id="77044"/>
    <lineage>
        <taxon>Eukaryota</taxon>
        <taxon>Fungi</taxon>
        <taxon>Dikarya</taxon>
        <taxon>Ascomycota</taxon>
        <taxon>Pezizomycotina</taxon>
        <taxon>Sordariomycetes</taxon>
        <taxon>Xylariomycetidae</taxon>
        <taxon>Xylariales</taxon>
        <taxon>Xylariaceae</taxon>
        <taxon>Rosellinia</taxon>
    </lineage>
</organism>
<sequence>MLSYARVGRGEKALTPTIDNQAWCIRGTETAEYIEALSFSTDDDEKGDAASPCRYGRLVGHEEILDWVTQSGGYTPPGGWDRGRGRGRGGGGSGGGGIRLLILERASYQPPSFEIRRETYLAVEARFGLPENTLLALSSETGTSAHALDVDDRTGAPLRLAMVLKAAQKHQLGNYGLAFSHDFATGLTTGILHGTGVATTTTTRGGGGGGGGGGNSGMWSRQAGAEIYEHVKAAARRLWPHPLFLPATVLQHHLLRADHFCTVVLANQSTEVHRQLGTVRAGRLAGRRARDIAAEMPVREARVSLRELTVAMSAQVFDAIWFCSVSDWQCSCLALLREVLDEIEELGGGGGGGGGGSLMRRDMRLMRAKIRDLISSAESLRRHTNGMKENGQAGMNVASYNTQPEEKGGVESPWEIICVLLTIRQLYSIISQVDNRLNAKMAAASSRDSAAMKTLAFLTTIFLPPTFVATVFSTGLFDWQGGGMVVSDMFWVYWALSVPLTILVGVGWRVWWSFEKKRFDKDVNAEIKASSGNGEISGWPSMTT</sequence>
<evidence type="ECO:0000256" key="4">
    <source>
        <dbReference type="ARBA" id="ARBA00023136"/>
    </source>
</evidence>
<name>A0A1S7UHI7_ROSNE</name>
<gene>
    <name evidence="7" type="ORF">SAMD00023353_0101590</name>
</gene>
<dbReference type="Proteomes" id="UP000054516">
    <property type="component" value="Unassembled WGS sequence"/>
</dbReference>
<dbReference type="Gene3D" id="1.20.58.340">
    <property type="entry name" value="Magnesium transport protein CorA, transmembrane region"/>
    <property type="match status" value="1"/>
</dbReference>
<feature type="region of interest" description="Disordered" evidence="5">
    <location>
        <begin position="72"/>
        <end position="93"/>
    </location>
</feature>
<dbReference type="OrthoDB" id="1046782at2759"/>
<evidence type="ECO:0000313" key="8">
    <source>
        <dbReference type="Proteomes" id="UP000054516"/>
    </source>
</evidence>
<dbReference type="SUPFAM" id="SSF144083">
    <property type="entry name" value="Magnesium transport protein CorA, transmembrane region"/>
    <property type="match status" value="1"/>
</dbReference>
<dbReference type="InterPro" id="IPR045863">
    <property type="entry name" value="CorA_TM1_TM2"/>
</dbReference>
<dbReference type="EMBL" id="DF977446">
    <property type="protein sequence ID" value="GAP82627.2"/>
    <property type="molecule type" value="Genomic_DNA"/>
</dbReference>
<evidence type="ECO:0000256" key="2">
    <source>
        <dbReference type="ARBA" id="ARBA00022692"/>
    </source>
</evidence>
<evidence type="ECO:0000256" key="3">
    <source>
        <dbReference type="ARBA" id="ARBA00022989"/>
    </source>
</evidence>
<proteinExistence type="predicted"/>
<comment type="subcellular location">
    <subcellularLocation>
        <location evidence="1">Membrane</location>
        <topology evidence="1">Multi-pass membrane protein</topology>
    </subcellularLocation>
</comment>
<evidence type="ECO:0000256" key="5">
    <source>
        <dbReference type="SAM" id="MobiDB-lite"/>
    </source>
</evidence>